<keyword evidence="7" id="KW-0407">Ion channel</keyword>
<dbReference type="Pfam" id="PF02214">
    <property type="entry name" value="BTB_2"/>
    <property type="match status" value="1"/>
</dbReference>
<dbReference type="InterPro" id="IPR011333">
    <property type="entry name" value="SKP1/BTB/POZ_sf"/>
</dbReference>
<organism evidence="11 12">
    <name type="scientific">Batillaria attramentaria</name>
    <dbReference type="NCBI Taxonomy" id="370345"/>
    <lineage>
        <taxon>Eukaryota</taxon>
        <taxon>Metazoa</taxon>
        <taxon>Spiralia</taxon>
        <taxon>Lophotrochozoa</taxon>
        <taxon>Mollusca</taxon>
        <taxon>Gastropoda</taxon>
        <taxon>Caenogastropoda</taxon>
        <taxon>Sorbeoconcha</taxon>
        <taxon>Cerithioidea</taxon>
        <taxon>Batillariidae</taxon>
        <taxon>Batillaria</taxon>
    </lineage>
</organism>
<comment type="caution">
    <text evidence="11">The sequence shown here is derived from an EMBL/GenBank/DDBJ whole genome shotgun (WGS) entry which is preliminary data.</text>
</comment>
<evidence type="ECO:0000256" key="3">
    <source>
        <dbReference type="ARBA" id="ARBA00022692"/>
    </source>
</evidence>
<dbReference type="GO" id="GO:0034220">
    <property type="term" value="P:monoatomic ion transmembrane transport"/>
    <property type="evidence" value="ECO:0007669"/>
    <property type="project" value="UniProtKB-KW"/>
</dbReference>
<evidence type="ECO:0000256" key="5">
    <source>
        <dbReference type="ARBA" id="ARBA00023065"/>
    </source>
</evidence>
<dbReference type="InterPro" id="IPR003131">
    <property type="entry name" value="T1-type_BTB"/>
</dbReference>
<feature type="region of interest" description="Disordered" evidence="8">
    <location>
        <begin position="300"/>
        <end position="341"/>
    </location>
</feature>
<dbReference type="SUPFAM" id="SSF81324">
    <property type="entry name" value="Voltage-gated potassium channels"/>
    <property type="match status" value="1"/>
</dbReference>
<gene>
    <name evidence="11" type="ORF">BaRGS_00017654</name>
</gene>
<dbReference type="EMBL" id="JACVVK020000119">
    <property type="protein sequence ID" value="KAK7491090.1"/>
    <property type="molecule type" value="Genomic_DNA"/>
</dbReference>
<keyword evidence="12" id="KW-1185">Reference proteome</keyword>
<dbReference type="AlphaFoldDB" id="A0ABD0KV99"/>
<dbReference type="PRINTS" id="PR01491">
    <property type="entry name" value="KVCHANNEL"/>
</dbReference>
<evidence type="ECO:0000313" key="12">
    <source>
        <dbReference type="Proteomes" id="UP001519460"/>
    </source>
</evidence>
<dbReference type="Gene3D" id="1.20.120.350">
    <property type="entry name" value="Voltage-gated potassium channels. Chain C"/>
    <property type="match status" value="1"/>
</dbReference>
<feature type="transmembrane region" description="Helical" evidence="9">
    <location>
        <begin position="271"/>
        <end position="295"/>
    </location>
</feature>
<dbReference type="SMART" id="SM00225">
    <property type="entry name" value="BTB"/>
    <property type="match status" value="1"/>
</dbReference>
<evidence type="ECO:0000256" key="7">
    <source>
        <dbReference type="ARBA" id="ARBA00023303"/>
    </source>
</evidence>
<evidence type="ECO:0000256" key="2">
    <source>
        <dbReference type="ARBA" id="ARBA00022448"/>
    </source>
</evidence>
<dbReference type="PANTHER" id="PTHR11537">
    <property type="entry name" value="VOLTAGE-GATED POTASSIUM CHANNEL"/>
    <property type="match status" value="1"/>
</dbReference>
<evidence type="ECO:0000256" key="9">
    <source>
        <dbReference type="SAM" id="Phobius"/>
    </source>
</evidence>
<dbReference type="InterPro" id="IPR003974">
    <property type="entry name" value="K_chnl_volt-dep_Kv3"/>
</dbReference>
<evidence type="ECO:0000256" key="4">
    <source>
        <dbReference type="ARBA" id="ARBA00022989"/>
    </source>
</evidence>
<dbReference type="GO" id="GO:0016020">
    <property type="term" value="C:membrane"/>
    <property type="evidence" value="ECO:0007669"/>
    <property type="project" value="UniProtKB-SubCell"/>
</dbReference>
<dbReference type="Gene3D" id="3.30.710.10">
    <property type="entry name" value="Potassium Channel Kv1.1, Chain A"/>
    <property type="match status" value="1"/>
</dbReference>
<feature type="region of interest" description="Disordered" evidence="8">
    <location>
        <begin position="26"/>
        <end position="63"/>
    </location>
</feature>
<evidence type="ECO:0000256" key="1">
    <source>
        <dbReference type="ARBA" id="ARBA00004141"/>
    </source>
</evidence>
<evidence type="ECO:0000256" key="8">
    <source>
        <dbReference type="SAM" id="MobiDB-lite"/>
    </source>
</evidence>
<protein>
    <recommendedName>
        <fullName evidence="10">BTB domain-containing protein</fullName>
    </recommendedName>
</protein>
<feature type="domain" description="BTB" evidence="10">
    <location>
        <begin position="121"/>
        <end position="223"/>
    </location>
</feature>
<dbReference type="Proteomes" id="UP001519460">
    <property type="component" value="Unassembled WGS sequence"/>
</dbReference>
<keyword evidence="5" id="KW-0406">Ion transport</keyword>
<feature type="transmembrane region" description="Helical" evidence="9">
    <location>
        <begin position="460"/>
        <end position="482"/>
    </location>
</feature>
<evidence type="ECO:0000313" key="11">
    <source>
        <dbReference type="EMBL" id="KAK7491090.1"/>
    </source>
</evidence>
<accession>A0ABD0KV99</accession>
<dbReference type="PANTHER" id="PTHR11537:SF252">
    <property type="entry name" value="POTASSIUM VOLTAGE-GATED CHANNEL PROTEIN SHAW"/>
    <property type="match status" value="1"/>
</dbReference>
<dbReference type="InterPro" id="IPR003968">
    <property type="entry name" value="K_chnl_volt-dep_Kv"/>
</dbReference>
<dbReference type="SUPFAM" id="SSF54695">
    <property type="entry name" value="POZ domain"/>
    <property type="match status" value="1"/>
</dbReference>
<dbReference type="InterPro" id="IPR028325">
    <property type="entry name" value="VG_K_chnl"/>
</dbReference>
<evidence type="ECO:0000259" key="10">
    <source>
        <dbReference type="SMART" id="SM00225"/>
    </source>
</evidence>
<keyword evidence="2" id="KW-0813">Transport</keyword>
<reference evidence="11 12" key="1">
    <citation type="journal article" date="2023" name="Sci. Data">
        <title>Genome assembly of the Korean intertidal mud-creeper Batillaria attramentaria.</title>
        <authorList>
            <person name="Patra A.K."/>
            <person name="Ho P.T."/>
            <person name="Jun S."/>
            <person name="Lee S.J."/>
            <person name="Kim Y."/>
            <person name="Won Y.J."/>
        </authorList>
    </citation>
    <scope>NUCLEOTIDE SEQUENCE [LARGE SCALE GENOMIC DNA]</scope>
    <source>
        <strain evidence="11">Wonlab-2016</strain>
    </source>
</reference>
<comment type="subcellular location">
    <subcellularLocation>
        <location evidence="1">Membrane</location>
        <topology evidence="1">Multi-pass membrane protein</topology>
    </subcellularLocation>
</comment>
<sequence>MRYADGTQEQETFRHGVETTFFASGHKQGEGLSSLPEFHNQSHADATCDNSDEATETGNVTLGCGKQNTSIQVDRTRNFEQSRDAIDESTDEQGEVTPLVHDAGEGIGGETGERPSRRRRRLLKFNIGGTIFQTEEETVFDTDTTGVRLADRDFVNGLYDPDLDEYFLDRDPEVFRSILNFLRSGKLHIPSTMCGPQVKEELAYWGVSEIHIEPCCWHTFNSWNSTMDSLKQLERDSKLGTLTNRDEQPMTCRRRVWRTLTDPSHSRLAKIYGWVALLFVMAAIFSFVVSTHSAFRVPLPQGRSRPQPPHYHLLLNNSSSISSPSPDNVTTPAPSTTAKAGSVSDFLEETEAHPALWYLDIGVLDLFQRGVRSQSDLRPQEMQVRDVVQRGGGGRVGCVPRDYVEFIVAALDPEQINSGQFMLFIPFLRLMRAFRIFRLIRHVPGFMDNGVHAEASYKDLSLMLIFLLVGTLLFASVNLLPLTTRTPSPPSRTASGGPSSP</sequence>
<dbReference type="PRINTS" id="PR01498">
    <property type="entry name" value="SHAWCHANNEL"/>
</dbReference>
<dbReference type="InterPro" id="IPR000210">
    <property type="entry name" value="BTB/POZ_dom"/>
</dbReference>
<dbReference type="PRINTS" id="PR00169">
    <property type="entry name" value="KCHANNEL"/>
</dbReference>
<dbReference type="InterPro" id="IPR027359">
    <property type="entry name" value="Volt_channel_dom_sf"/>
</dbReference>
<keyword evidence="3 9" id="KW-0812">Transmembrane</keyword>
<keyword evidence="6 9" id="KW-0472">Membrane</keyword>
<keyword evidence="4 9" id="KW-1133">Transmembrane helix</keyword>
<evidence type="ECO:0000256" key="6">
    <source>
        <dbReference type="ARBA" id="ARBA00023136"/>
    </source>
</evidence>
<feature type="compositionally biased region" description="Polar residues" evidence="8">
    <location>
        <begin position="327"/>
        <end position="339"/>
    </location>
</feature>
<feature type="compositionally biased region" description="Low complexity" evidence="8">
    <location>
        <begin position="313"/>
        <end position="326"/>
    </location>
</feature>
<proteinExistence type="predicted"/>
<name>A0ABD0KV99_9CAEN</name>